<dbReference type="InterPro" id="IPR051988">
    <property type="entry name" value="HRR_RAD51_Paralog"/>
</dbReference>
<dbReference type="GO" id="GO:0007131">
    <property type="term" value="P:reciprocal meiotic recombination"/>
    <property type="evidence" value="ECO:0007669"/>
    <property type="project" value="TreeGrafter"/>
</dbReference>
<dbReference type="InterPro" id="IPR048943">
    <property type="entry name" value="RAD51D_N"/>
</dbReference>
<dbReference type="GO" id="GO:0005524">
    <property type="term" value="F:ATP binding"/>
    <property type="evidence" value="ECO:0007669"/>
    <property type="project" value="UniProtKB-KW"/>
</dbReference>
<feature type="domain" description="Sushi" evidence="13">
    <location>
        <begin position="507"/>
        <end position="563"/>
    </location>
</feature>
<evidence type="ECO:0000256" key="8">
    <source>
        <dbReference type="ARBA" id="ARBA00023172"/>
    </source>
</evidence>
<feature type="disulfide bond" evidence="11">
    <location>
        <begin position="475"/>
        <end position="502"/>
    </location>
</feature>
<dbReference type="Proteomes" id="UP000288216">
    <property type="component" value="Unassembled WGS sequence"/>
</dbReference>
<dbReference type="Gene3D" id="2.10.70.10">
    <property type="entry name" value="Complement Module, domain 1"/>
    <property type="match status" value="3"/>
</dbReference>
<dbReference type="PANTHER" id="PTHR46457">
    <property type="entry name" value="DNA REPAIR PROTEIN RAD51 HOMOLOG 4"/>
    <property type="match status" value="1"/>
</dbReference>
<keyword evidence="7 11" id="KW-1015">Disulfide bond</keyword>
<dbReference type="STRING" id="75743.A0A401Q5K3"/>
<keyword evidence="6" id="KW-0238">DNA-binding</keyword>
<dbReference type="Pfam" id="PF08423">
    <property type="entry name" value="Rad51"/>
    <property type="match status" value="1"/>
</dbReference>
<dbReference type="InterPro" id="IPR013632">
    <property type="entry name" value="Rad51_C"/>
</dbReference>
<dbReference type="Pfam" id="PF21794">
    <property type="entry name" value="RAD51D_N"/>
    <property type="match status" value="1"/>
</dbReference>
<dbReference type="SUPFAM" id="SSF52540">
    <property type="entry name" value="P-loop containing nucleoside triphosphate hydrolases"/>
    <property type="match status" value="1"/>
</dbReference>
<evidence type="ECO:0000313" key="14">
    <source>
        <dbReference type="EMBL" id="GCB80627.1"/>
    </source>
</evidence>
<protein>
    <recommendedName>
        <fullName evidence="16">Sushi domain-containing protein</fullName>
    </recommendedName>
</protein>
<comment type="subcellular location">
    <subcellularLocation>
        <location evidence="1">Nucleus</location>
    </subcellularLocation>
</comment>
<accession>A0A401Q5K3</accession>
<keyword evidence="3" id="KW-0547">Nucleotide-binding</keyword>
<dbReference type="GO" id="GO:0003697">
    <property type="term" value="F:single-stranded DNA binding"/>
    <property type="evidence" value="ECO:0007669"/>
    <property type="project" value="TreeGrafter"/>
</dbReference>
<feature type="domain" description="RecA family profile 1" evidence="12">
    <location>
        <begin position="78"/>
        <end position="251"/>
    </location>
</feature>
<dbReference type="Gene3D" id="3.40.50.300">
    <property type="entry name" value="P-loop containing nucleotide triphosphate hydrolases"/>
    <property type="match status" value="1"/>
</dbReference>
<dbReference type="PROSITE" id="PS50162">
    <property type="entry name" value="RECA_2"/>
    <property type="match status" value="1"/>
</dbReference>
<evidence type="ECO:0000256" key="7">
    <source>
        <dbReference type="ARBA" id="ARBA00023157"/>
    </source>
</evidence>
<evidence type="ECO:0000256" key="2">
    <source>
        <dbReference type="ARBA" id="ARBA00007095"/>
    </source>
</evidence>
<dbReference type="InterPro" id="IPR020588">
    <property type="entry name" value="RecA_ATP-bd"/>
</dbReference>
<dbReference type="InterPro" id="IPR047323">
    <property type="entry name" value="Rad51D_C"/>
</dbReference>
<dbReference type="InterPro" id="IPR035976">
    <property type="entry name" value="Sushi/SCR/CCP_sf"/>
</dbReference>
<gene>
    <name evidence="14" type="ORF">scyTo_0016285</name>
</gene>
<evidence type="ECO:0000256" key="11">
    <source>
        <dbReference type="PROSITE-ProRule" id="PRU00302"/>
    </source>
</evidence>
<dbReference type="GO" id="GO:0000723">
    <property type="term" value="P:telomere maintenance"/>
    <property type="evidence" value="ECO:0007669"/>
    <property type="project" value="TreeGrafter"/>
</dbReference>
<dbReference type="GO" id="GO:0033063">
    <property type="term" value="C:Rad51B-Rad51C-Rad51D-XRCC2 complex"/>
    <property type="evidence" value="ECO:0007669"/>
    <property type="project" value="TreeGrafter"/>
</dbReference>
<dbReference type="CDD" id="cd00033">
    <property type="entry name" value="CCP"/>
    <property type="match status" value="3"/>
</dbReference>
<dbReference type="InterPro" id="IPR000436">
    <property type="entry name" value="Sushi_SCR_CCP_dom"/>
</dbReference>
<dbReference type="InterPro" id="IPR003593">
    <property type="entry name" value="AAA+_ATPase"/>
</dbReference>
<comment type="similarity">
    <text evidence="2">Belongs to the RecA family. RAD51 subfamily.</text>
</comment>
<evidence type="ECO:0008006" key="16">
    <source>
        <dbReference type="Google" id="ProtNLM"/>
    </source>
</evidence>
<organism evidence="14 15">
    <name type="scientific">Scyliorhinus torazame</name>
    <name type="common">Cloudy catshark</name>
    <name type="synonym">Catulus torazame</name>
    <dbReference type="NCBI Taxonomy" id="75743"/>
    <lineage>
        <taxon>Eukaryota</taxon>
        <taxon>Metazoa</taxon>
        <taxon>Chordata</taxon>
        <taxon>Craniata</taxon>
        <taxon>Vertebrata</taxon>
        <taxon>Chondrichthyes</taxon>
        <taxon>Elasmobranchii</taxon>
        <taxon>Galeomorphii</taxon>
        <taxon>Galeoidea</taxon>
        <taxon>Carcharhiniformes</taxon>
        <taxon>Scyliorhinidae</taxon>
        <taxon>Scyliorhinus</taxon>
    </lineage>
</organism>
<sequence length="576" mass="63511">MVFLREGICPGATAQLIQSLKEQNVVTLVHLVSADIEDLAQKCSISYKMLVAVRRVLLAQFSPFPSNGAVLYEELLGSTAILSTGNQKLDSLLDSGLYTGELTEFVGASGCGKTQVCLSLAVNISCELKQKVLYIDSTGGLTASRLLQLIQNQVDSIEGQSEALQRIEVVSVFEVYRLLDALQDLRMSFIRQVTGARNSIKAVVIDSVSAVLSSILGGHQLEGMSLMMQLARELKTMARELGVAVVVTNCVVQDPGGGVKPALGRSWSYVPNIRVLLQHRTEGADPHSVKRTATILKSSRRPTRVSAEFDITSCGTLSNQTASSQHSTRERSDTLVTLLMAVQLSTDFRWARLHGLAMEFMVLLTIGILPAVICGDKLCSNDEVIKGGRVEWPEKAVEGSVMTYICPDGFRPQPVSWRYCTKYKTWSQLRNVFRETALEATCKEMTCLAPSNFEFGSFDPIKNVYKVNDLVRFRCFDGYQMIGPATRTCLPNGQWTGKLPRCNSEDMFCPNPGIPFGARKEGKIYDVFSTVHYQCGKHTLRGSSQRKCLESGQWSGVEPRCESIPHYILFLSNLVS</sequence>
<evidence type="ECO:0000256" key="9">
    <source>
        <dbReference type="ARBA" id="ARBA00023204"/>
    </source>
</evidence>
<keyword evidence="15" id="KW-1185">Reference proteome</keyword>
<dbReference type="AlphaFoldDB" id="A0A401Q5K3"/>
<dbReference type="EMBL" id="BFAA01009756">
    <property type="protein sequence ID" value="GCB80627.1"/>
    <property type="molecule type" value="Genomic_DNA"/>
</dbReference>
<dbReference type="OrthoDB" id="336321at2759"/>
<name>A0A401Q5K3_SCYTO</name>
<dbReference type="GO" id="GO:0005657">
    <property type="term" value="C:replication fork"/>
    <property type="evidence" value="ECO:0007669"/>
    <property type="project" value="TreeGrafter"/>
</dbReference>
<dbReference type="GO" id="GO:0000400">
    <property type="term" value="F:four-way junction DNA binding"/>
    <property type="evidence" value="ECO:0007669"/>
    <property type="project" value="TreeGrafter"/>
</dbReference>
<keyword evidence="5" id="KW-0067">ATP-binding</keyword>
<keyword evidence="9" id="KW-0234">DNA repair</keyword>
<evidence type="ECO:0000256" key="6">
    <source>
        <dbReference type="ARBA" id="ARBA00023125"/>
    </source>
</evidence>
<evidence type="ECO:0000256" key="4">
    <source>
        <dbReference type="ARBA" id="ARBA00022763"/>
    </source>
</evidence>
<keyword evidence="4" id="KW-0227">DNA damage</keyword>
<dbReference type="PANTHER" id="PTHR46457:SF1">
    <property type="entry name" value="DNA REPAIR PROTEIN RAD51 HOMOLOG 4"/>
    <property type="match status" value="1"/>
</dbReference>
<dbReference type="SMART" id="SM00032">
    <property type="entry name" value="CCP"/>
    <property type="match status" value="3"/>
</dbReference>
<dbReference type="PROSITE" id="PS50923">
    <property type="entry name" value="SUSHI"/>
    <property type="match status" value="2"/>
</dbReference>
<dbReference type="GO" id="GO:0140664">
    <property type="term" value="F:ATP-dependent DNA damage sensor activity"/>
    <property type="evidence" value="ECO:0007669"/>
    <property type="project" value="InterPro"/>
</dbReference>
<evidence type="ECO:0000259" key="12">
    <source>
        <dbReference type="PROSITE" id="PS50162"/>
    </source>
</evidence>
<comment type="caution">
    <text evidence="11">Lacks conserved residue(s) required for the propagation of feature annotation.</text>
</comment>
<comment type="caution">
    <text evidence="14">The sequence shown here is derived from an EMBL/GenBank/DDBJ whole genome shotgun (WGS) entry which is preliminary data.</text>
</comment>
<keyword evidence="8" id="KW-0233">DNA recombination</keyword>
<dbReference type="SMART" id="SM00382">
    <property type="entry name" value="AAA"/>
    <property type="match status" value="1"/>
</dbReference>
<keyword evidence="10" id="KW-0539">Nucleus</keyword>
<reference evidence="14 15" key="1">
    <citation type="journal article" date="2018" name="Nat. Ecol. Evol.">
        <title>Shark genomes provide insights into elasmobranch evolution and the origin of vertebrates.</title>
        <authorList>
            <person name="Hara Y"/>
            <person name="Yamaguchi K"/>
            <person name="Onimaru K"/>
            <person name="Kadota M"/>
            <person name="Koyanagi M"/>
            <person name="Keeley SD"/>
            <person name="Tatsumi K"/>
            <person name="Tanaka K"/>
            <person name="Motone F"/>
            <person name="Kageyama Y"/>
            <person name="Nozu R"/>
            <person name="Adachi N"/>
            <person name="Nishimura O"/>
            <person name="Nakagawa R"/>
            <person name="Tanegashima C"/>
            <person name="Kiyatake I"/>
            <person name="Matsumoto R"/>
            <person name="Murakumo K"/>
            <person name="Nishida K"/>
            <person name="Terakita A"/>
            <person name="Kuratani S"/>
            <person name="Sato K"/>
            <person name="Hyodo S Kuraku.S."/>
        </authorList>
    </citation>
    <scope>NUCLEOTIDE SEQUENCE [LARGE SCALE GENOMIC DNA]</scope>
</reference>
<evidence type="ECO:0000313" key="15">
    <source>
        <dbReference type="Proteomes" id="UP000288216"/>
    </source>
</evidence>
<dbReference type="GO" id="GO:0005815">
    <property type="term" value="C:microtubule organizing center"/>
    <property type="evidence" value="ECO:0007669"/>
    <property type="project" value="TreeGrafter"/>
</dbReference>
<dbReference type="GO" id="GO:0000724">
    <property type="term" value="P:double-strand break repair via homologous recombination"/>
    <property type="evidence" value="ECO:0007669"/>
    <property type="project" value="TreeGrafter"/>
</dbReference>
<evidence type="ECO:0000256" key="10">
    <source>
        <dbReference type="ARBA" id="ARBA00023242"/>
    </source>
</evidence>
<dbReference type="GO" id="GO:0042148">
    <property type="term" value="P:DNA strand invasion"/>
    <property type="evidence" value="ECO:0007669"/>
    <property type="project" value="TreeGrafter"/>
</dbReference>
<feature type="domain" description="Sushi" evidence="13">
    <location>
        <begin position="445"/>
        <end position="504"/>
    </location>
</feature>
<evidence type="ECO:0000256" key="3">
    <source>
        <dbReference type="ARBA" id="ARBA00022741"/>
    </source>
</evidence>
<evidence type="ECO:0000256" key="5">
    <source>
        <dbReference type="ARBA" id="ARBA00022840"/>
    </source>
</evidence>
<evidence type="ECO:0000259" key="13">
    <source>
        <dbReference type="PROSITE" id="PS50923"/>
    </source>
</evidence>
<dbReference type="InterPro" id="IPR027417">
    <property type="entry name" value="P-loop_NTPase"/>
</dbReference>
<evidence type="ECO:0000256" key="1">
    <source>
        <dbReference type="ARBA" id="ARBA00004123"/>
    </source>
</evidence>
<proteinExistence type="inferred from homology"/>
<dbReference type="Pfam" id="PF00084">
    <property type="entry name" value="Sushi"/>
    <property type="match status" value="3"/>
</dbReference>
<keyword evidence="11" id="KW-0768">Sushi</keyword>
<dbReference type="SUPFAM" id="SSF57535">
    <property type="entry name" value="Complement control module/SCR domain"/>
    <property type="match status" value="3"/>
</dbReference>
<dbReference type="CDD" id="cd19489">
    <property type="entry name" value="Rad51D"/>
    <property type="match status" value="1"/>
</dbReference>